<dbReference type="CDD" id="cd06171">
    <property type="entry name" value="Sigma70_r4"/>
    <property type="match status" value="1"/>
</dbReference>
<dbReference type="SUPFAM" id="SSF88659">
    <property type="entry name" value="Sigma3 and sigma4 domains of RNA polymerase sigma factors"/>
    <property type="match status" value="1"/>
</dbReference>
<evidence type="ECO:0000259" key="5">
    <source>
        <dbReference type="Pfam" id="PF08281"/>
    </source>
</evidence>
<evidence type="ECO:0000256" key="1">
    <source>
        <dbReference type="ARBA" id="ARBA00010641"/>
    </source>
</evidence>
<dbReference type="PANTHER" id="PTHR43133:SF25">
    <property type="entry name" value="RNA POLYMERASE SIGMA FACTOR RFAY-RELATED"/>
    <property type="match status" value="1"/>
</dbReference>
<reference evidence="7" key="2">
    <citation type="journal article" date="2020" name="Microorganisms">
        <title>Osmotic Adaptation and Compatible Solute Biosynthesis of Phototrophic Bacteria as Revealed from Genome Analyses.</title>
        <authorList>
            <person name="Imhoff J.F."/>
            <person name="Rahn T."/>
            <person name="Kunzel S."/>
            <person name="Keller A."/>
            <person name="Neulinger S.C."/>
        </authorList>
    </citation>
    <scope>NUCLEOTIDE SEQUENCE</scope>
    <source>
        <strain evidence="7">DSM 9154</strain>
    </source>
</reference>
<dbReference type="InterPro" id="IPR053866">
    <property type="entry name" value="PhyR_sigma2"/>
</dbReference>
<evidence type="ECO:0000256" key="3">
    <source>
        <dbReference type="ARBA" id="ARBA00023082"/>
    </source>
</evidence>
<sequence>MQERFEIAVARELPAVRRYAATLAHDRADADDLAQDTLERALMRPQQYREGTHLRAWLYSILRSRFFNQRRDAVTRSTALARRYPVLGSSTVDANQEAHAELREISSAMQRLSDDHLAVLQLTVLDGCSYEETARRLSMPVGTVRSRLARARQQLQADQPHQWH</sequence>
<dbReference type="Pfam" id="PF22029">
    <property type="entry name" value="PhyR_sigma2"/>
    <property type="match status" value="1"/>
</dbReference>
<feature type="domain" description="RNA polymerase sigma factor 70 region 4 type 2" evidence="5">
    <location>
        <begin position="103"/>
        <end position="155"/>
    </location>
</feature>
<dbReference type="NCBIfam" id="TIGR02937">
    <property type="entry name" value="sigma70-ECF"/>
    <property type="match status" value="1"/>
</dbReference>
<dbReference type="AlphaFoldDB" id="A0A934UZ69"/>
<evidence type="ECO:0000313" key="7">
    <source>
        <dbReference type="EMBL" id="MBK1696191.1"/>
    </source>
</evidence>
<reference evidence="7" key="1">
    <citation type="submission" date="2017-08" db="EMBL/GenBank/DDBJ databases">
        <authorList>
            <person name="Imhoff J.F."/>
            <person name="Rahn T."/>
            <person name="Kuenzel S."/>
            <person name="Neulinger S.C."/>
        </authorList>
    </citation>
    <scope>NUCLEOTIDE SEQUENCE</scope>
    <source>
        <strain evidence="7">DSM 9154</strain>
    </source>
</reference>
<dbReference type="GO" id="GO:0006352">
    <property type="term" value="P:DNA-templated transcription initiation"/>
    <property type="evidence" value="ECO:0007669"/>
    <property type="project" value="InterPro"/>
</dbReference>
<keyword evidence="4" id="KW-0804">Transcription</keyword>
<feature type="domain" description="PhyR sigma2" evidence="6">
    <location>
        <begin position="9"/>
        <end position="62"/>
    </location>
</feature>
<dbReference type="Gene3D" id="1.10.10.10">
    <property type="entry name" value="Winged helix-like DNA-binding domain superfamily/Winged helix DNA-binding domain"/>
    <property type="match status" value="1"/>
</dbReference>
<accession>A0A934UZ69</accession>
<keyword evidence="3" id="KW-0731">Sigma factor</keyword>
<dbReference type="Proteomes" id="UP000778970">
    <property type="component" value="Unassembled WGS sequence"/>
</dbReference>
<dbReference type="InterPro" id="IPR039425">
    <property type="entry name" value="RNA_pol_sigma-70-like"/>
</dbReference>
<dbReference type="GO" id="GO:0016987">
    <property type="term" value="F:sigma factor activity"/>
    <property type="evidence" value="ECO:0007669"/>
    <property type="project" value="UniProtKB-KW"/>
</dbReference>
<dbReference type="GO" id="GO:0003677">
    <property type="term" value="F:DNA binding"/>
    <property type="evidence" value="ECO:0007669"/>
    <property type="project" value="InterPro"/>
</dbReference>
<dbReference type="PANTHER" id="PTHR43133">
    <property type="entry name" value="RNA POLYMERASE ECF-TYPE SIGMA FACTO"/>
    <property type="match status" value="1"/>
</dbReference>
<keyword evidence="8" id="KW-1185">Reference proteome</keyword>
<dbReference type="InterPro" id="IPR036388">
    <property type="entry name" value="WH-like_DNA-bd_sf"/>
</dbReference>
<dbReference type="InterPro" id="IPR014284">
    <property type="entry name" value="RNA_pol_sigma-70_dom"/>
</dbReference>
<keyword evidence="2" id="KW-0805">Transcription regulation</keyword>
<evidence type="ECO:0000256" key="4">
    <source>
        <dbReference type="ARBA" id="ARBA00023163"/>
    </source>
</evidence>
<evidence type="ECO:0000259" key="6">
    <source>
        <dbReference type="Pfam" id="PF22029"/>
    </source>
</evidence>
<dbReference type="InterPro" id="IPR013324">
    <property type="entry name" value="RNA_pol_sigma_r3/r4-like"/>
</dbReference>
<comment type="similarity">
    <text evidence="1">Belongs to the sigma-70 factor family. ECF subfamily.</text>
</comment>
<dbReference type="InterPro" id="IPR013325">
    <property type="entry name" value="RNA_pol_sigma_r2"/>
</dbReference>
<dbReference type="Pfam" id="PF08281">
    <property type="entry name" value="Sigma70_r4_2"/>
    <property type="match status" value="1"/>
</dbReference>
<evidence type="ECO:0000313" key="8">
    <source>
        <dbReference type="Proteomes" id="UP000778970"/>
    </source>
</evidence>
<dbReference type="SUPFAM" id="SSF88946">
    <property type="entry name" value="Sigma2 domain of RNA polymerase sigma factors"/>
    <property type="match status" value="1"/>
</dbReference>
<dbReference type="InterPro" id="IPR013249">
    <property type="entry name" value="RNA_pol_sigma70_r4_t2"/>
</dbReference>
<comment type="caution">
    <text evidence="7">The sequence shown here is derived from an EMBL/GenBank/DDBJ whole genome shotgun (WGS) entry which is preliminary data.</text>
</comment>
<dbReference type="RefSeq" id="WP_027288077.1">
    <property type="nucleotide sequence ID" value="NZ_NRRE01000011.1"/>
</dbReference>
<name>A0A934UZ69_9PROT</name>
<dbReference type="Gene3D" id="1.10.1740.10">
    <property type="match status" value="1"/>
</dbReference>
<protein>
    <submittedName>
        <fullName evidence="7">RNA polymerase sigma factor</fullName>
    </submittedName>
</protein>
<evidence type="ECO:0000256" key="2">
    <source>
        <dbReference type="ARBA" id="ARBA00023015"/>
    </source>
</evidence>
<gene>
    <name evidence="7" type="ORF">CKO21_02900</name>
</gene>
<dbReference type="EMBL" id="NRRE01000011">
    <property type="protein sequence ID" value="MBK1696191.1"/>
    <property type="molecule type" value="Genomic_DNA"/>
</dbReference>
<organism evidence="7 8">
    <name type="scientific">Rhodovibrio salinarum</name>
    <dbReference type="NCBI Taxonomy" id="1087"/>
    <lineage>
        <taxon>Bacteria</taxon>
        <taxon>Pseudomonadati</taxon>
        <taxon>Pseudomonadota</taxon>
        <taxon>Alphaproteobacteria</taxon>
        <taxon>Rhodospirillales</taxon>
        <taxon>Rhodovibrionaceae</taxon>
        <taxon>Rhodovibrio</taxon>
    </lineage>
</organism>
<proteinExistence type="inferred from homology"/>